<dbReference type="PANTHER" id="PTHR15704">
    <property type="entry name" value="SUPERKILLER 3 PROTEIN-RELATED"/>
    <property type="match status" value="1"/>
</dbReference>
<proteinExistence type="predicted"/>
<feature type="repeat" description="TPR" evidence="3">
    <location>
        <begin position="571"/>
        <end position="604"/>
    </location>
</feature>
<dbReference type="GO" id="GO:0055087">
    <property type="term" value="C:Ski complex"/>
    <property type="evidence" value="ECO:0007669"/>
    <property type="project" value="InterPro"/>
</dbReference>
<accession>A0AAJ6QZ20</accession>
<dbReference type="InterPro" id="IPR011990">
    <property type="entry name" value="TPR-like_helical_dom_sf"/>
</dbReference>
<keyword evidence="4" id="KW-1185">Reference proteome</keyword>
<evidence type="ECO:0000313" key="5">
    <source>
        <dbReference type="RefSeq" id="XP_003748407.1"/>
    </source>
</evidence>
<dbReference type="KEGG" id="goe:100901707"/>
<dbReference type="Proteomes" id="UP000694867">
    <property type="component" value="Unplaced"/>
</dbReference>
<dbReference type="Gene3D" id="1.25.40.10">
    <property type="entry name" value="Tetratricopeptide repeat domain"/>
    <property type="match status" value="6"/>
</dbReference>
<dbReference type="SMART" id="SM00028">
    <property type="entry name" value="TPR"/>
    <property type="match status" value="7"/>
</dbReference>
<keyword evidence="1" id="KW-0677">Repeat</keyword>
<dbReference type="PROSITE" id="PS50005">
    <property type="entry name" value="TPR"/>
    <property type="match status" value="4"/>
</dbReference>
<reference evidence="5" key="1">
    <citation type="submission" date="2025-08" db="UniProtKB">
        <authorList>
            <consortium name="RefSeq"/>
        </authorList>
    </citation>
    <scope>IDENTIFICATION</scope>
</reference>
<feature type="repeat" description="TPR" evidence="3">
    <location>
        <begin position="788"/>
        <end position="821"/>
    </location>
</feature>
<protein>
    <submittedName>
        <fullName evidence="5">Tetratricopeptide repeat protein 37</fullName>
    </submittedName>
</protein>
<evidence type="ECO:0000256" key="2">
    <source>
        <dbReference type="ARBA" id="ARBA00022803"/>
    </source>
</evidence>
<dbReference type="Pfam" id="PF13432">
    <property type="entry name" value="TPR_16"/>
    <property type="match status" value="1"/>
</dbReference>
<dbReference type="Pfam" id="PF13181">
    <property type="entry name" value="TPR_8"/>
    <property type="match status" value="3"/>
</dbReference>
<feature type="repeat" description="TPR" evidence="3">
    <location>
        <begin position="432"/>
        <end position="465"/>
    </location>
</feature>
<keyword evidence="2 3" id="KW-0802">TPR repeat</keyword>
<dbReference type="RefSeq" id="XP_003748407.1">
    <property type="nucleotide sequence ID" value="XM_003748359.1"/>
</dbReference>
<dbReference type="InterPro" id="IPR039226">
    <property type="entry name" value="Ski3/TTC37"/>
</dbReference>
<dbReference type="PROSITE" id="PS50293">
    <property type="entry name" value="TPR_REGION"/>
    <property type="match status" value="1"/>
</dbReference>
<dbReference type="GO" id="GO:0006401">
    <property type="term" value="P:RNA catabolic process"/>
    <property type="evidence" value="ECO:0007669"/>
    <property type="project" value="InterPro"/>
</dbReference>
<sequence>MGSKALLKEARQALDLGESDRAIESCESVLREEPDHFTALLILGAAATAATHADLSKKALKALVRAAEVKPDQEAPWQGLLRLFRKYPGLDDELYLKALDKALEFNFNAKNRVLLNIEKAELTNDWTLLRECVEEADTDSMVQQRSARAAASLVQRDCLKTDLEVLRKISFLPGIEDDTRKNLFLEYFARLEASECATEFAVARTLISEAHQNELSVHIFIKSGLAVIALKDLAELFDANPNSSMEFATAKAKLSLLCGDVSKLEAACQTIIKTNPQNFEVWKMLLTGLLEAGRFRDVETHSKVALKNCKSNAADILTILARALYEQDRHREALILFAKAETLGAPRDNSLRLRSLIESGRAADALKESLGINDKMWALRARMALNEDLSLSNAELSEVGMPTAASYLLFKKRHNDALKIASAALGQNPKNTEVLTLLGEIYLQSGHPENASKCLQQSFVLNRNSSRTGKALSRALRALKRHDENRVLLESITSDGVIHDGNHWAFAELGIHYLEIGTPSNAVALLQKLASFKPSSFNWELLAEAYASRKSLAAAVLCYRKSIETGTVREAFITYRLACVTRDQEQYEEAISLFESALEMDPNLIISAHDLGQCCLLLAGIRLREVLLEPASLLLNKALLSAATSICSGRSDLVSLWSLLGDVLLTARVHNLKIRAPVDMKSRTLFGLSEGDVDIKDMQLVSLAENTYLRCISLNPNLGSVWHNLALVYVYKHQFDRGITCLKRAIKLDAKNPNLWNALGVVSIRAGSSVQVCQSAFIRALNIDPDHAPSWANLGFLYIKKNLLKEANQCFSKAQAADPLYVECWLGQATLAATVGHFDACDLYRHSNVVKPTIHAIICNLAMQGQATEELLFACERALHCKKEHPACAAIGYVLLSHGLTVEARRVISRCQNPECKVMFAQALLRDGGIDEASSICSGDLPGPEKQRLRAYIALESHRREEAVELEPKLKEVLYKSETLQYLPRISSTTTFSQGRKKSLQKQLRRDPRQDDAWRRLSECLLGEGKFETSLRLTEFIKTSYQRESLRLIVVAALMAGRKRNAYRAASKLVRQFPDRVEHWLLFKWACLSIEKRNVIIMMQDSPTGFWVDLYDNVKDLDNVLSKGGPSKFAPSKANKASEVCSKLLFLMEEKKIDKTFLSKATSLLKTDHRSEAGLFLTGMWALANDSEDLYGRCLKGLPATSSLGKLLESQHAAIALGSHTKSSPH</sequence>
<gene>
    <name evidence="5" type="primary">LOC100901707</name>
</gene>
<dbReference type="InterPro" id="IPR019734">
    <property type="entry name" value="TPR_rpt"/>
</dbReference>
<evidence type="ECO:0000313" key="4">
    <source>
        <dbReference type="Proteomes" id="UP000694867"/>
    </source>
</evidence>
<dbReference type="GeneID" id="100901707"/>
<dbReference type="AlphaFoldDB" id="A0AAJ6QZ20"/>
<feature type="repeat" description="TPR" evidence="3">
    <location>
        <begin position="719"/>
        <end position="752"/>
    </location>
</feature>
<name>A0AAJ6QZ20_9ACAR</name>
<dbReference type="PANTHER" id="PTHR15704:SF7">
    <property type="entry name" value="SUPERKILLER COMPLEX PROTEIN 3"/>
    <property type="match status" value="1"/>
</dbReference>
<evidence type="ECO:0000256" key="3">
    <source>
        <dbReference type="PROSITE-ProRule" id="PRU00339"/>
    </source>
</evidence>
<dbReference type="SUPFAM" id="SSF48452">
    <property type="entry name" value="TPR-like"/>
    <property type="match status" value="2"/>
</dbReference>
<evidence type="ECO:0000256" key="1">
    <source>
        <dbReference type="ARBA" id="ARBA00022737"/>
    </source>
</evidence>
<dbReference type="Pfam" id="PF14559">
    <property type="entry name" value="TPR_19"/>
    <property type="match status" value="1"/>
</dbReference>
<organism evidence="4 5">
    <name type="scientific">Galendromus occidentalis</name>
    <name type="common">western predatory mite</name>
    <dbReference type="NCBI Taxonomy" id="34638"/>
    <lineage>
        <taxon>Eukaryota</taxon>
        <taxon>Metazoa</taxon>
        <taxon>Ecdysozoa</taxon>
        <taxon>Arthropoda</taxon>
        <taxon>Chelicerata</taxon>
        <taxon>Arachnida</taxon>
        <taxon>Acari</taxon>
        <taxon>Parasitiformes</taxon>
        <taxon>Mesostigmata</taxon>
        <taxon>Gamasina</taxon>
        <taxon>Phytoseioidea</taxon>
        <taxon>Phytoseiidae</taxon>
        <taxon>Typhlodrominae</taxon>
        <taxon>Galendromus</taxon>
    </lineage>
</organism>
<dbReference type="SUPFAM" id="SSF81901">
    <property type="entry name" value="HCP-like"/>
    <property type="match status" value="1"/>
</dbReference>